<dbReference type="GO" id="GO:0016787">
    <property type="term" value="F:hydrolase activity"/>
    <property type="evidence" value="ECO:0007669"/>
    <property type="project" value="UniProtKB-KW"/>
</dbReference>
<dbReference type="Proteomes" id="UP001054854">
    <property type="component" value="Unassembled WGS sequence"/>
</dbReference>
<dbReference type="Gene3D" id="3.40.50.1820">
    <property type="entry name" value="alpha/beta hydrolase"/>
    <property type="match status" value="1"/>
</dbReference>
<gene>
    <name evidence="3" type="ORF">TPA0910_23170</name>
</gene>
<accession>A0ABQ3TX24</accession>
<dbReference type="RefSeq" id="WP_236256787.1">
    <property type="nucleotide sequence ID" value="NZ_BNEK01000003.1"/>
</dbReference>
<comment type="caution">
    <text evidence="3">The sequence shown here is derived from an EMBL/GenBank/DDBJ whole genome shotgun (WGS) entry which is preliminary data.</text>
</comment>
<dbReference type="SUPFAM" id="SSF53474">
    <property type="entry name" value="alpha/beta-Hydrolases"/>
    <property type="match status" value="1"/>
</dbReference>
<dbReference type="PRINTS" id="PR00412">
    <property type="entry name" value="EPOXHYDRLASE"/>
</dbReference>
<keyword evidence="1 3" id="KW-0378">Hydrolase</keyword>
<evidence type="ECO:0000313" key="4">
    <source>
        <dbReference type="Proteomes" id="UP001054854"/>
    </source>
</evidence>
<sequence>MTETQEHHETTIDGARLHWVRAGSGTPVVLLHGWPQTWYAWRKVIPALARDHEVFAVDLPGLGDSGSSPRGHGVRIAADLLDAWRAELGLGRVHVVGHDLGGPIGYTWAAAHPGHVRSFSLLAVVLHGFGLDELIARAGLWHFGFFAVPGLAEELAEGRERVLLEHFYAHAMESGAIRPADVDVYLRSYARPGRLANGFAYYRNVAADTAAIADLARTPLPMPTLAVGGGLAGGPAPLHSLTRVAPATRGAVIEDGGHFLPEERPEPLLSLLRPFLAEADASVPL</sequence>
<proteinExistence type="predicted"/>
<dbReference type="PANTHER" id="PTHR43329">
    <property type="entry name" value="EPOXIDE HYDROLASE"/>
    <property type="match status" value="1"/>
</dbReference>
<dbReference type="EMBL" id="BNEK01000003">
    <property type="protein sequence ID" value="GHJ27884.1"/>
    <property type="molecule type" value="Genomic_DNA"/>
</dbReference>
<keyword evidence="4" id="KW-1185">Reference proteome</keyword>
<protein>
    <submittedName>
        <fullName evidence="3">Epoxide hydrolase</fullName>
    </submittedName>
</protein>
<feature type="domain" description="AB hydrolase-1" evidence="2">
    <location>
        <begin position="27"/>
        <end position="264"/>
    </location>
</feature>
<evidence type="ECO:0000313" key="3">
    <source>
        <dbReference type="EMBL" id="GHJ27884.1"/>
    </source>
</evidence>
<dbReference type="InterPro" id="IPR000639">
    <property type="entry name" value="Epox_hydrolase-like"/>
</dbReference>
<reference evidence="3" key="1">
    <citation type="submission" date="2024-05" db="EMBL/GenBank/DDBJ databases">
        <title>Whole genome shotgun sequence of Streptomyces hygroscopicus NBRC 113678.</title>
        <authorList>
            <person name="Komaki H."/>
            <person name="Tamura T."/>
        </authorList>
    </citation>
    <scope>NUCLEOTIDE SEQUENCE</scope>
    <source>
        <strain evidence="3">N11-34</strain>
    </source>
</reference>
<organism evidence="3 4">
    <name type="scientific">Streptomyces hygroscopicus</name>
    <dbReference type="NCBI Taxonomy" id="1912"/>
    <lineage>
        <taxon>Bacteria</taxon>
        <taxon>Bacillati</taxon>
        <taxon>Actinomycetota</taxon>
        <taxon>Actinomycetes</taxon>
        <taxon>Kitasatosporales</taxon>
        <taxon>Streptomycetaceae</taxon>
        <taxon>Streptomyces</taxon>
        <taxon>Streptomyces violaceusniger group</taxon>
    </lineage>
</organism>
<dbReference type="Pfam" id="PF00561">
    <property type="entry name" value="Abhydrolase_1"/>
    <property type="match status" value="1"/>
</dbReference>
<dbReference type="InterPro" id="IPR000073">
    <property type="entry name" value="AB_hydrolase_1"/>
</dbReference>
<evidence type="ECO:0000256" key="1">
    <source>
        <dbReference type="ARBA" id="ARBA00022801"/>
    </source>
</evidence>
<evidence type="ECO:0000259" key="2">
    <source>
        <dbReference type="Pfam" id="PF00561"/>
    </source>
</evidence>
<dbReference type="InterPro" id="IPR029058">
    <property type="entry name" value="AB_hydrolase_fold"/>
</dbReference>
<name>A0ABQ3TX24_STRHY</name>